<gene>
    <name evidence="1" type="ORF">ACFQND_10680</name>
</gene>
<dbReference type="Proteomes" id="UP001596270">
    <property type="component" value="Unassembled WGS sequence"/>
</dbReference>
<evidence type="ECO:0000313" key="1">
    <source>
        <dbReference type="EMBL" id="MFC6281697.1"/>
    </source>
</evidence>
<sequence>MSPHVHKRSLPPEGAECRGSEPACAGLDGTKSCCVSQQCGLQGHASFGAARQEA</sequence>
<name>A0ABW1TWN5_9BURK</name>
<reference evidence="2" key="1">
    <citation type="journal article" date="2019" name="Int. J. Syst. Evol. Microbiol.">
        <title>The Global Catalogue of Microorganisms (GCM) 10K type strain sequencing project: providing services to taxonomists for standard genome sequencing and annotation.</title>
        <authorList>
            <consortium name="The Broad Institute Genomics Platform"/>
            <consortium name="The Broad Institute Genome Sequencing Center for Infectious Disease"/>
            <person name="Wu L."/>
            <person name="Ma J."/>
        </authorList>
    </citation>
    <scope>NUCLEOTIDE SEQUENCE [LARGE SCALE GENOMIC DNA]</scope>
    <source>
        <strain evidence="2">CCUG 39402</strain>
    </source>
</reference>
<dbReference type="EMBL" id="JBHSRS010000018">
    <property type="protein sequence ID" value="MFC6281697.1"/>
    <property type="molecule type" value="Genomic_DNA"/>
</dbReference>
<evidence type="ECO:0000313" key="2">
    <source>
        <dbReference type="Proteomes" id="UP001596270"/>
    </source>
</evidence>
<comment type="caution">
    <text evidence="1">The sequence shown here is derived from an EMBL/GenBank/DDBJ whole genome shotgun (WGS) entry which is preliminary data.</text>
</comment>
<organism evidence="1 2">
    <name type="scientific">Polaromonas aquatica</name>
    <dbReference type="NCBI Taxonomy" id="332657"/>
    <lineage>
        <taxon>Bacteria</taxon>
        <taxon>Pseudomonadati</taxon>
        <taxon>Pseudomonadota</taxon>
        <taxon>Betaproteobacteria</taxon>
        <taxon>Burkholderiales</taxon>
        <taxon>Comamonadaceae</taxon>
        <taxon>Polaromonas</taxon>
    </lineage>
</organism>
<keyword evidence="2" id="KW-1185">Reference proteome</keyword>
<accession>A0ABW1TWN5</accession>
<proteinExistence type="predicted"/>
<protein>
    <submittedName>
        <fullName evidence="1">Uncharacterized protein</fullName>
    </submittedName>
</protein>